<gene>
    <name evidence="3" type="ORF">H4W34_000110</name>
</gene>
<keyword evidence="2" id="KW-0812">Transmembrane</keyword>
<dbReference type="Proteomes" id="UP000627838">
    <property type="component" value="Unassembled WGS sequence"/>
</dbReference>
<evidence type="ECO:0000313" key="3">
    <source>
        <dbReference type="EMBL" id="MBE1530277.1"/>
    </source>
</evidence>
<feature type="compositionally biased region" description="Pro residues" evidence="1">
    <location>
        <begin position="250"/>
        <end position="271"/>
    </location>
</feature>
<keyword evidence="2" id="KW-1133">Transmembrane helix</keyword>
<feature type="compositionally biased region" description="Low complexity" evidence="1">
    <location>
        <begin position="192"/>
        <end position="218"/>
    </location>
</feature>
<feature type="region of interest" description="Disordered" evidence="1">
    <location>
        <begin position="169"/>
        <end position="328"/>
    </location>
</feature>
<feature type="compositionally biased region" description="Low complexity" evidence="1">
    <location>
        <begin position="175"/>
        <end position="186"/>
    </location>
</feature>
<protein>
    <submittedName>
        <fullName evidence="3">Uncharacterized protein</fullName>
    </submittedName>
</protein>
<keyword evidence="2" id="KW-0472">Membrane</keyword>
<reference evidence="3 4" key="1">
    <citation type="submission" date="2020-10" db="EMBL/GenBank/DDBJ databases">
        <title>Sequencing the genomes of 1000 actinobacteria strains.</title>
        <authorList>
            <person name="Klenk H.-P."/>
        </authorList>
    </citation>
    <scope>NUCLEOTIDE SEQUENCE [LARGE SCALE GENOMIC DNA]</scope>
    <source>
        <strain evidence="3 4">DSM 46744</strain>
    </source>
</reference>
<proteinExistence type="predicted"/>
<organism evidence="3 4">
    <name type="scientific">Actinomadura algeriensis</name>
    <dbReference type="NCBI Taxonomy" id="1679523"/>
    <lineage>
        <taxon>Bacteria</taxon>
        <taxon>Bacillati</taxon>
        <taxon>Actinomycetota</taxon>
        <taxon>Actinomycetes</taxon>
        <taxon>Streptosporangiales</taxon>
        <taxon>Thermomonosporaceae</taxon>
        <taxon>Actinomadura</taxon>
    </lineage>
</organism>
<feature type="compositionally biased region" description="Gly residues" evidence="1">
    <location>
        <begin position="290"/>
        <end position="305"/>
    </location>
</feature>
<comment type="caution">
    <text evidence="3">The sequence shown here is derived from an EMBL/GenBank/DDBJ whole genome shotgun (WGS) entry which is preliminary data.</text>
</comment>
<keyword evidence="4" id="KW-1185">Reference proteome</keyword>
<dbReference type="RefSeq" id="WP_192757311.1">
    <property type="nucleotide sequence ID" value="NZ_JADBDZ010000001.1"/>
</dbReference>
<evidence type="ECO:0000256" key="2">
    <source>
        <dbReference type="SAM" id="Phobius"/>
    </source>
</evidence>
<dbReference type="EMBL" id="JADBDZ010000001">
    <property type="protein sequence ID" value="MBE1530277.1"/>
    <property type="molecule type" value="Genomic_DNA"/>
</dbReference>
<feature type="transmembrane region" description="Helical" evidence="2">
    <location>
        <begin position="66"/>
        <end position="89"/>
    </location>
</feature>
<sequence length="328" mass="34352">MTMRRMVMTAGGAVLPVALMSLIFGNQWVAEAIREEAGPGFEGIWQLIYRLQTLAWLLYPDNGTNWAEVIVLDFGLILSLVLLAALAAVGVRAVDPKRGALGAVVTGWWACFVAACVGGFVTGVLVELVTDASEFHMIGGYVTEGAAFGFLYGWTAGLGALAGYHFTRDRGPGGQPMQQPYGQQPYQPQPGVPMQQQMPPMQGQQPMPGQPVPGQQPYQPQPYAPQHPAAVPYVPPQGGPQQPAWGGAPQQPPVPQQPPAVEPPAPSPAPDAPTLDPPTQEDDPEPAGDVPGGGVPGGDAQGGGDLADKTMLDHDPDEGDDRPASPPA</sequence>
<evidence type="ECO:0000313" key="4">
    <source>
        <dbReference type="Proteomes" id="UP000627838"/>
    </source>
</evidence>
<name>A0ABR9JIB1_9ACTN</name>
<accession>A0ABR9JIB1</accession>
<feature type="transmembrane region" description="Helical" evidence="2">
    <location>
        <begin position="101"/>
        <end position="126"/>
    </location>
</feature>
<feature type="transmembrane region" description="Helical" evidence="2">
    <location>
        <begin position="146"/>
        <end position="167"/>
    </location>
</feature>
<evidence type="ECO:0000256" key="1">
    <source>
        <dbReference type="SAM" id="MobiDB-lite"/>
    </source>
</evidence>
<feature type="compositionally biased region" description="Low complexity" evidence="1">
    <location>
        <begin position="239"/>
        <end position="249"/>
    </location>
</feature>